<protein>
    <submittedName>
        <fullName evidence="2">Uncharacterized protein</fullName>
    </submittedName>
</protein>
<name>A0A6B0URH9_IXORI</name>
<evidence type="ECO:0000313" key="2">
    <source>
        <dbReference type="EMBL" id="MXU92313.1"/>
    </source>
</evidence>
<accession>A0A6B0URH9</accession>
<proteinExistence type="predicted"/>
<sequence>MLQKVCLYDEQNNITSFCSTTVLCTVAELFLAFFTFPRHTNTASDSRHCSYQIPEFGKKIQFNPNLLLEISFTPKTSNSSLHPPLRASCVPKKIKMHAEEFCRIKDPDKFPSPSSSKCRRNGFCPREPHTP</sequence>
<dbReference type="AlphaFoldDB" id="A0A6B0URH9"/>
<dbReference type="EMBL" id="GIFC01010230">
    <property type="protein sequence ID" value="MXU92313.1"/>
    <property type="molecule type" value="Transcribed_RNA"/>
</dbReference>
<reference evidence="2" key="1">
    <citation type="submission" date="2019-12" db="EMBL/GenBank/DDBJ databases">
        <title>An insight into the sialome of adult female Ixodes ricinus ticks feeding for 6 days.</title>
        <authorList>
            <person name="Perner J."/>
            <person name="Ribeiro J.M.C."/>
        </authorList>
    </citation>
    <scope>NUCLEOTIDE SEQUENCE</scope>
    <source>
        <strain evidence="2">Semi-engorged</strain>
        <tissue evidence="2">Salivary glands</tissue>
    </source>
</reference>
<organism evidence="2">
    <name type="scientific">Ixodes ricinus</name>
    <name type="common">Common tick</name>
    <name type="synonym">Acarus ricinus</name>
    <dbReference type="NCBI Taxonomy" id="34613"/>
    <lineage>
        <taxon>Eukaryota</taxon>
        <taxon>Metazoa</taxon>
        <taxon>Ecdysozoa</taxon>
        <taxon>Arthropoda</taxon>
        <taxon>Chelicerata</taxon>
        <taxon>Arachnida</taxon>
        <taxon>Acari</taxon>
        <taxon>Parasitiformes</taxon>
        <taxon>Ixodida</taxon>
        <taxon>Ixodoidea</taxon>
        <taxon>Ixodidae</taxon>
        <taxon>Ixodinae</taxon>
        <taxon>Ixodes</taxon>
    </lineage>
</organism>
<feature type="region of interest" description="Disordered" evidence="1">
    <location>
        <begin position="105"/>
        <end position="131"/>
    </location>
</feature>
<evidence type="ECO:0000256" key="1">
    <source>
        <dbReference type="SAM" id="MobiDB-lite"/>
    </source>
</evidence>